<dbReference type="Proteomes" id="UP000650582">
    <property type="component" value="Unassembled WGS sequence"/>
</dbReference>
<evidence type="ECO:0000313" key="1">
    <source>
        <dbReference type="EMBL" id="KAF8685568.1"/>
    </source>
</evidence>
<dbReference type="EMBL" id="JACYCC010000021">
    <property type="protein sequence ID" value="KAF8685568.1"/>
    <property type="molecule type" value="Genomic_DNA"/>
</dbReference>
<name>A0A8H7HIG6_9AGAM</name>
<organism evidence="1 2">
    <name type="scientific">Rhizoctonia solani</name>
    <dbReference type="NCBI Taxonomy" id="456999"/>
    <lineage>
        <taxon>Eukaryota</taxon>
        <taxon>Fungi</taxon>
        <taxon>Dikarya</taxon>
        <taxon>Basidiomycota</taxon>
        <taxon>Agaricomycotina</taxon>
        <taxon>Agaricomycetes</taxon>
        <taxon>Cantharellales</taxon>
        <taxon>Ceratobasidiaceae</taxon>
        <taxon>Rhizoctonia</taxon>
    </lineage>
</organism>
<comment type="caution">
    <text evidence="1">The sequence shown here is derived from an EMBL/GenBank/DDBJ whole genome shotgun (WGS) entry which is preliminary data.</text>
</comment>
<dbReference type="AlphaFoldDB" id="A0A8H7HIG6"/>
<evidence type="ECO:0000313" key="2">
    <source>
        <dbReference type="Proteomes" id="UP000650582"/>
    </source>
</evidence>
<protein>
    <submittedName>
        <fullName evidence="1">Uncharacterized protein</fullName>
    </submittedName>
</protein>
<proteinExistence type="predicted"/>
<accession>A0A8H7HIG6</accession>
<reference evidence="1" key="1">
    <citation type="submission" date="2020-09" db="EMBL/GenBank/DDBJ databases">
        <title>Comparative genome analyses of four rice-infecting Rhizoctonia solani isolates reveal extensive enrichment of homogalacturonan modification genes.</title>
        <authorList>
            <person name="Lee D.-Y."/>
            <person name="Jeon J."/>
            <person name="Kim K.-T."/>
            <person name="Cheong K."/>
            <person name="Song H."/>
            <person name="Choi G."/>
            <person name="Ko J."/>
            <person name="Opiyo S.O."/>
            <person name="Zuo S."/>
            <person name="Madhav S."/>
            <person name="Lee Y.-H."/>
            <person name="Wang G.-L."/>
        </authorList>
    </citation>
    <scope>NUCLEOTIDE SEQUENCE</scope>
    <source>
        <strain evidence="1">AG1-IA YN-7</strain>
    </source>
</reference>
<gene>
    <name evidence="1" type="ORF">RHS04_00432</name>
</gene>
<sequence length="226" mass="24990">MTINTSPSVLDDSTSQIHALETCLDLVWRFVPGTTICDCSIVALIVTVSNVHTKRLRGKVVDTEDSRAILKTYIRGIPMVDADLYRLTTVSIGLHLPFFIRHNILSGAENICSELAETIIDRLWEMLSWGKLHGENVDVADLIDVGLQDLCIVLDIYIKQMLPDPSQYPIIQIVLETLAKKDLLDLIGLGIQNSDPSKGSEGLLLSEASCLISSTLPDYFSEYVSD</sequence>